<keyword evidence="3" id="KW-1185">Reference proteome</keyword>
<proteinExistence type="predicted"/>
<dbReference type="OrthoDB" id="1929804at2"/>
<dbReference type="RefSeq" id="WP_125005075.1">
    <property type="nucleotide sequence ID" value="NZ_BHYK01000032.1"/>
</dbReference>
<dbReference type="EMBL" id="BHYK01000032">
    <property type="protein sequence ID" value="GCD12402.1"/>
    <property type="molecule type" value="Genomic_DNA"/>
</dbReference>
<dbReference type="InterPro" id="IPR001387">
    <property type="entry name" value="Cro/C1-type_HTH"/>
</dbReference>
<dbReference type="SUPFAM" id="SSF47413">
    <property type="entry name" value="lambda repressor-like DNA-binding domains"/>
    <property type="match status" value="1"/>
</dbReference>
<protein>
    <recommendedName>
        <fullName evidence="1">HTH cro/C1-type domain-containing protein</fullName>
    </recommendedName>
</protein>
<evidence type="ECO:0000313" key="2">
    <source>
        <dbReference type="EMBL" id="GCD12402.1"/>
    </source>
</evidence>
<dbReference type="GO" id="GO:0003677">
    <property type="term" value="F:DNA binding"/>
    <property type="evidence" value="ECO:0007669"/>
    <property type="project" value="InterPro"/>
</dbReference>
<gene>
    <name evidence="2" type="ORF">Ctaglu_40250</name>
</gene>
<comment type="caution">
    <text evidence="2">The sequence shown here is derived from an EMBL/GenBank/DDBJ whole genome shotgun (WGS) entry which is preliminary data.</text>
</comment>
<name>A0A401US65_9CLOT</name>
<dbReference type="PROSITE" id="PS50943">
    <property type="entry name" value="HTH_CROC1"/>
    <property type="match status" value="1"/>
</dbReference>
<sequence>MLNINCNKFLVVLAESGMTTLDLGIKSGVGRNTISKIINGKTNVRPQIVGKLAKALNVPVVDLVSLTA</sequence>
<feature type="domain" description="HTH cro/C1-type" evidence="1">
    <location>
        <begin position="17"/>
        <end position="63"/>
    </location>
</feature>
<dbReference type="Proteomes" id="UP000287872">
    <property type="component" value="Unassembled WGS sequence"/>
</dbReference>
<accession>A0A401US65</accession>
<dbReference type="Pfam" id="PF01381">
    <property type="entry name" value="HTH_3"/>
    <property type="match status" value="1"/>
</dbReference>
<organism evidence="2 3">
    <name type="scientific">Clostridium tagluense</name>
    <dbReference type="NCBI Taxonomy" id="360422"/>
    <lineage>
        <taxon>Bacteria</taxon>
        <taxon>Bacillati</taxon>
        <taxon>Bacillota</taxon>
        <taxon>Clostridia</taxon>
        <taxon>Eubacteriales</taxon>
        <taxon>Clostridiaceae</taxon>
        <taxon>Clostridium</taxon>
    </lineage>
</organism>
<dbReference type="SMART" id="SM00530">
    <property type="entry name" value="HTH_XRE"/>
    <property type="match status" value="1"/>
</dbReference>
<dbReference type="InterPro" id="IPR010982">
    <property type="entry name" value="Lambda_DNA-bd_dom_sf"/>
</dbReference>
<evidence type="ECO:0000313" key="3">
    <source>
        <dbReference type="Proteomes" id="UP000287872"/>
    </source>
</evidence>
<reference evidence="2 3" key="1">
    <citation type="submission" date="2018-11" db="EMBL/GenBank/DDBJ databases">
        <title>Genome sequencing and assembly of Clostridium tagluense strain A121.</title>
        <authorList>
            <person name="Murakami T."/>
            <person name="Segawa T."/>
            <person name="Shcherbakova V.A."/>
            <person name="Mori H."/>
            <person name="Yoshimura Y."/>
        </authorList>
    </citation>
    <scope>NUCLEOTIDE SEQUENCE [LARGE SCALE GENOMIC DNA]</scope>
    <source>
        <strain evidence="2 3">A121</strain>
    </source>
</reference>
<evidence type="ECO:0000259" key="1">
    <source>
        <dbReference type="PROSITE" id="PS50943"/>
    </source>
</evidence>
<dbReference type="AlphaFoldDB" id="A0A401US65"/>
<dbReference type="CDD" id="cd00093">
    <property type="entry name" value="HTH_XRE"/>
    <property type="match status" value="1"/>
</dbReference>
<dbReference type="Gene3D" id="1.10.260.40">
    <property type="entry name" value="lambda repressor-like DNA-binding domains"/>
    <property type="match status" value="1"/>
</dbReference>